<dbReference type="Gene3D" id="1.10.510.10">
    <property type="entry name" value="Transferase(Phosphotransferase) domain 1"/>
    <property type="match status" value="2"/>
</dbReference>
<dbReference type="InterPro" id="IPR011009">
    <property type="entry name" value="Kinase-like_dom_sf"/>
</dbReference>
<evidence type="ECO:0000256" key="5">
    <source>
        <dbReference type="ARBA" id="ARBA00037982"/>
    </source>
</evidence>
<dbReference type="PROSITE" id="PS00108">
    <property type="entry name" value="PROTEIN_KINASE_ST"/>
    <property type="match status" value="2"/>
</dbReference>
<dbReference type="EMBL" id="OC854597">
    <property type="protein sequence ID" value="CAD7619647.1"/>
    <property type="molecule type" value="Genomic_DNA"/>
</dbReference>
<keyword evidence="9" id="KW-1185">Reference proteome</keyword>
<dbReference type="PROSITE" id="PS50011">
    <property type="entry name" value="PROTEIN_KINASE_DOM"/>
    <property type="match status" value="1"/>
</dbReference>
<dbReference type="InterPro" id="IPR008271">
    <property type="entry name" value="Ser/Thr_kinase_AS"/>
</dbReference>
<feature type="domain" description="Protein kinase" evidence="7">
    <location>
        <begin position="1"/>
        <end position="370"/>
    </location>
</feature>
<evidence type="ECO:0000313" key="8">
    <source>
        <dbReference type="EMBL" id="CAD7619647.1"/>
    </source>
</evidence>
<dbReference type="Pfam" id="PF00069">
    <property type="entry name" value="Pkinase"/>
    <property type="match status" value="2"/>
</dbReference>
<gene>
    <name evidence="8" type="ORF">OSB1V03_LOCUS147</name>
</gene>
<dbReference type="SUPFAM" id="SSF56112">
    <property type="entry name" value="Protein kinase-like (PK-like)"/>
    <property type="match status" value="2"/>
</dbReference>
<dbReference type="SMART" id="SM00220">
    <property type="entry name" value="S_TKc"/>
    <property type="match status" value="1"/>
</dbReference>
<dbReference type="AlphaFoldDB" id="A0A7R9PT30"/>
<dbReference type="OrthoDB" id="412517at2759"/>
<keyword evidence="4" id="KW-0067">ATP-binding</keyword>
<evidence type="ECO:0000259" key="7">
    <source>
        <dbReference type="PROSITE" id="PS50011"/>
    </source>
</evidence>
<evidence type="ECO:0000256" key="3">
    <source>
        <dbReference type="ARBA" id="ARBA00022777"/>
    </source>
</evidence>
<keyword evidence="1" id="KW-0808">Transferase</keyword>
<evidence type="ECO:0000256" key="4">
    <source>
        <dbReference type="ARBA" id="ARBA00022840"/>
    </source>
</evidence>
<proteinExistence type="inferred from homology"/>
<feature type="region of interest" description="Disordered" evidence="6">
    <location>
        <begin position="346"/>
        <end position="370"/>
    </location>
</feature>
<sequence length="370" mass="43323">MLKIIGSGSFATVYKVKPHNNYDDEKQNKVLKEVEIYNNSWIERERLYIQMEYCPQTLADVLKDKSHVFNRQAKEPMKIFEHFISCEIFRELLESVKYLHSSNPPIIHRDIKPNNVLVLNNPHNDRFIKLGDLTLATYHEPDMAHSIGKGTPKYMAPEVPFNEEEKSRVLKEVDILSKCYSYFVVKYYHSWIEFNQLYIQMEFCPQNLNDVLKDKETLFQRQRSDPFNIYEYFISCEIFRELLQCVQYLHGLHPPIIHRDIKPANILILQNTINNTFIKLGDFGLATEHNRVLMSHTCGAGTPDFTAPEVGLDNTYDFKADIFSVGVTGFKLFEINTRSMSIDYDHKDRTRTGRPHKVGNRVPNYRDVSN</sequence>
<dbReference type="InterPro" id="IPR000719">
    <property type="entry name" value="Prot_kinase_dom"/>
</dbReference>
<evidence type="ECO:0000313" key="9">
    <source>
        <dbReference type="Proteomes" id="UP000759131"/>
    </source>
</evidence>
<keyword evidence="3" id="KW-0418">Kinase</keyword>
<dbReference type="PANTHER" id="PTHR11042">
    <property type="entry name" value="EUKARYOTIC TRANSLATION INITIATION FACTOR 2-ALPHA KINASE EIF2-ALPHA KINASE -RELATED"/>
    <property type="match status" value="1"/>
</dbReference>
<evidence type="ECO:0000256" key="6">
    <source>
        <dbReference type="SAM" id="MobiDB-lite"/>
    </source>
</evidence>
<comment type="similarity">
    <text evidence="5">Belongs to the protein kinase superfamily. Ser/Thr protein kinase family. GCN2 subfamily.</text>
</comment>
<dbReference type="GO" id="GO:0005634">
    <property type="term" value="C:nucleus"/>
    <property type="evidence" value="ECO:0007669"/>
    <property type="project" value="TreeGrafter"/>
</dbReference>
<dbReference type="GO" id="GO:0004672">
    <property type="term" value="F:protein kinase activity"/>
    <property type="evidence" value="ECO:0007669"/>
    <property type="project" value="InterPro"/>
</dbReference>
<keyword evidence="2" id="KW-0547">Nucleotide-binding</keyword>
<dbReference type="InterPro" id="IPR050339">
    <property type="entry name" value="CC_SR_Kinase"/>
</dbReference>
<protein>
    <recommendedName>
        <fullName evidence="7">Protein kinase domain-containing protein</fullName>
    </recommendedName>
</protein>
<dbReference type="GO" id="GO:0005524">
    <property type="term" value="F:ATP binding"/>
    <property type="evidence" value="ECO:0007669"/>
    <property type="project" value="UniProtKB-KW"/>
</dbReference>
<evidence type="ECO:0000256" key="1">
    <source>
        <dbReference type="ARBA" id="ARBA00022679"/>
    </source>
</evidence>
<reference evidence="8" key="1">
    <citation type="submission" date="2020-11" db="EMBL/GenBank/DDBJ databases">
        <authorList>
            <person name="Tran Van P."/>
        </authorList>
    </citation>
    <scope>NUCLEOTIDE SEQUENCE</scope>
</reference>
<accession>A0A7R9PT30</accession>
<dbReference type="Proteomes" id="UP000759131">
    <property type="component" value="Unassembled WGS sequence"/>
</dbReference>
<dbReference type="GO" id="GO:0005737">
    <property type="term" value="C:cytoplasm"/>
    <property type="evidence" value="ECO:0007669"/>
    <property type="project" value="TreeGrafter"/>
</dbReference>
<dbReference type="EMBL" id="CAJPIZ010000022">
    <property type="protein sequence ID" value="CAG2100077.1"/>
    <property type="molecule type" value="Genomic_DNA"/>
</dbReference>
<evidence type="ECO:0000256" key="2">
    <source>
        <dbReference type="ARBA" id="ARBA00022741"/>
    </source>
</evidence>
<name>A0A7R9PT30_9ACAR</name>
<organism evidence="8">
    <name type="scientific">Medioppia subpectinata</name>
    <dbReference type="NCBI Taxonomy" id="1979941"/>
    <lineage>
        <taxon>Eukaryota</taxon>
        <taxon>Metazoa</taxon>
        <taxon>Ecdysozoa</taxon>
        <taxon>Arthropoda</taxon>
        <taxon>Chelicerata</taxon>
        <taxon>Arachnida</taxon>
        <taxon>Acari</taxon>
        <taxon>Acariformes</taxon>
        <taxon>Sarcoptiformes</taxon>
        <taxon>Oribatida</taxon>
        <taxon>Brachypylina</taxon>
        <taxon>Oppioidea</taxon>
        <taxon>Oppiidae</taxon>
        <taxon>Medioppia</taxon>
    </lineage>
</organism>